<dbReference type="InterPro" id="IPR053137">
    <property type="entry name" value="NLR-like"/>
</dbReference>
<dbReference type="Gene3D" id="3.40.50.1580">
    <property type="entry name" value="Nucleoside phosphorylase domain"/>
    <property type="match status" value="1"/>
</dbReference>
<evidence type="ECO:0008006" key="3">
    <source>
        <dbReference type="Google" id="ProtNLM"/>
    </source>
</evidence>
<evidence type="ECO:0000313" key="1">
    <source>
        <dbReference type="EMBL" id="THZ89060.1"/>
    </source>
</evidence>
<name>A0A4S9Y8D2_AURPU</name>
<reference evidence="1 2" key="1">
    <citation type="submission" date="2018-10" db="EMBL/GenBank/DDBJ databases">
        <title>Fifty Aureobasidium pullulans genomes reveal a recombining polyextremotolerant generalist.</title>
        <authorList>
            <person name="Gostincar C."/>
            <person name="Turk M."/>
            <person name="Zajc J."/>
            <person name="Gunde-Cimerman N."/>
        </authorList>
    </citation>
    <scope>NUCLEOTIDE SEQUENCE [LARGE SCALE GENOMIC DNA]</scope>
    <source>
        <strain evidence="1 2">EXF-3403</strain>
    </source>
</reference>
<dbReference type="PANTHER" id="PTHR46082:SF6">
    <property type="entry name" value="AAA+ ATPASE DOMAIN-CONTAINING PROTEIN-RELATED"/>
    <property type="match status" value="1"/>
</dbReference>
<sequence>MAPPIPAIHFGRIASGNVVMKSGEYRDRHSREEGVIAFEMEAAGIWSRMACIVMKGVCDYADSHKNKRFQKYAAATAAACARAVLEELPAVSSGQQSSSGLKEECGE</sequence>
<dbReference type="EMBL" id="QZBT01000003">
    <property type="protein sequence ID" value="THZ89060.1"/>
    <property type="molecule type" value="Genomic_DNA"/>
</dbReference>
<gene>
    <name evidence="1" type="ORF">D6C84_00365</name>
</gene>
<dbReference type="PANTHER" id="PTHR46082">
    <property type="entry name" value="ATP/GTP-BINDING PROTEIN-RELATED"/>
    <property type="match status" value="1"/>
</dbReference>
<accession>A0A4S9Y8D2</accession>
<organism evidence="1 2">
    <name type="scientific">Aureobasidium pullulans</name>
    <name type="common">Black yeast</name>
    <name type="synonym">Pullularia pullulans</name>
    <dbReference type="NCBI Taxonomy" id="5580"/>
    <lineage>
        <taxon>Eukaryota</taxon>
        <taxon>Fungi</taxon>
        <taxon>Dikarya</taxon>
        <taxon>Ascomycota</taxon>
        <taxon>Pezizomycotina</taxon>
        <taxon>Dothideomycetes</taxon>
        <taxon>Dothideomycetidae</taxon>
        <taxon>Dothideales</taxon>
        <taxon>Saccotheciaceae</taxon>
        <taxon>Aureobasidium</taxon>
    </lineage>
</organism>
<evidence type="ECO:0000313" key="2">
    <source>
        <dbReference type="Proteomes" id="UP000310039"/>
    </source>
</evidence>
<dbReference type="Proteomes" id="UP000310039">
    <property type="component" value="Unassembled WGS sequence"/>
</dbReference>
<protein>
    <recommendedName>
        <fullName evidence="3">Nucleoside phosphorylase domain-containing protein</fullName>
    </recommendedName>
</protein>
<proteinExistence type="predicted"/>
<comment type="caution">
    <text evidence="1">The sequence shown here is derived from an EMBL/GenBank/DDBJ whole genome shotgun (WGS) entry which is preliminary data.</text>
</comment>
<dbReference type="AlphaFoldDB" id="A0A4S9Y8D2"/>
<dbReference type="SUPFAM" id="SSF53167">
    <property type="entry name" value="Purine and uridine phosphorylases"/>
    <property type="match status" value="1"/>
</dbReference>
<dbReference type="GO" id="GO:0009116">
    <property type="term" value="P:nucleoside metabolic process"/>
    <property type="evidence" value="ECO:0007669"/>
    <property type="project" value="InterPro"/>
</dbReference>
<dbReference type="InterPro" id="IPR035994">
    <property type="entry name" value="Nucleoside_phosphorylase_sf"/>
</dbReference>
<dbReference type="GO" id="GO:0003824">
    <property type="term" value="F:catalytic activity"/>
    <property type="evidence" value="ECO:0007669"/>
    <property type="project" value="InterPro"/>
</dbReference>